<comment type="caution">
    <text evidence="3">The sequence shown here is derived from an EMBL/GenBank/DDBJ whole genome shotgun (WGS) entry which is preliminary data.</text>
</comment>
<evidence type="ECO:0000256" key="1">
    <source>
        <dbReference type="PROSITE-ProRule" id="PRU00339"/>
    </source>
</evidence>
<feature type="domain" description="6-hydroxymethylpterin diphosphokinase MptE-like" evidence="2">
    <location>
        <begin position="174"/>
        <end position="337"/>
    </location>
</feature>
<dbReference type="InterPro" id="IPR019734">
    <property type="entry name" value="TPR_rpt"/>
</dbReference>
<name>A0ABS5V3A2_9GAMM</name>
<evidence type="ECO:0000313" key="3">
    <source>
        <dbReference type="EMBL" id="MBT1444924.1"/>
    </source>
</evidence>
<feature type="repeat" description="TPR" evidence="1">
    <location>
        <begin position="781"/>
        <end position="814"/>
    </location>
</feature>
<dbReference type="EMBL" id="JAHEPS010000003">
    <property type="protein sequence ID" value="MBT1444924.1"/>
    <property type="molecule type" value="Genomic_DNA"/>
</dbReference>
<accession>A0ABS5V3A2</accession>
<dbReference type="Gene3D" id="1.25.40.10">
    <property type="entry name" value="Tetratricopeptide repeat domain"/>
    <property type="match status" value="1"/>
</dbReference>
<dbReference type="InterPro" id="IPR002826">
    <property type="entry name" value="MptE-like"/>
</dbReference>
<proteinExistence type="predicted"/>
<keyword evidence="4" id="KW-1185">Reference proteome</keyword>
<dbReference type="PANTHER" id="PTHR41786:SF1">
    <property type="entry name" value="6-HYDROXYMETHYLPTERIN DIPHOSPHOKINASE MPTE-LIKE DOMAIN-CONTAINING PROTEIN"/>
    <property type="match status" value="1"/>
</dbReference>
<dbReference type="RefSeq" id="WP_214507117.1">
    <property type="nucleotide sequence ID" value="NZ_JAHEPS010000003.1"/>
</dbReference>
<dbReference type="PANTHER" id="PTHR41786">
    <property type="entry name" value="MOTILITY ACCESSORY FACTOR MAF"/>
    <property type="match status" value="1"/>
</dbReference>
<protein>
    <submittedName>
        <fullName evidence="3">DUF115 domain-containing protein</fullName>
    </submittedName>
</protein>
<dbReference type="Proteomes" id="UP001195903">
    <property type="component" value="Unassembled WGS sequence"/>
</dbReference>
<reference evidence="3 4" key="1">
    <citation type="submission" date="2021-05" db="EMBL/GenBank/DDBJ databases">
        <title>Shewanella sp. JM162201.</title>
        <authorList>
            <person name="Xu S."/>
            <person name="Li A."/>
        </authorList>
    </citation>
    <scope>NUCLEOTIDE SEQUENCE [LARGE SCALE GENOMIC DNA]</scope>
    <source>
        <strain evidence="3 4">JM162201</strain>
    </source>
</reference>
<dbReference type="SUPFAM" id="SSF48452">
    <property type="entry name" value="TPR-like"/>
    <property type="match status" value="1"/>
</dbReference>
<dbReference type="InterPro" id="IPR011990">
    <property type="entry name" value="TPR-like_helical_dom_sf"/>
</dbReference>
<evidence type="ECO:0000259" key="2">
    <source>
        <dbReference type="Pfam" id="PF01973"/>
    </source>
</evidence>
<evidence type="ECO:0000313" key="4">
    <source>
        <dbReference type="Proteomes" id="UP001195903"/>
    </source>
</evidence>
<organism evidence="3 4">
    <name type="scientific">Shewanella jiangmenensis</name>
    <dbReference type="NCBI Taxonomy" id="2837387"/>
    <lineage>
        <taxon>Bacteria</taxon>
        <taxon>Pseudomonadati</taxon>
        <taxon>Pseudomonadota</taxon>
        <taxon>Gammaproteobacteria</taxon>
        <taxon>Alteromonadales</taxon>
        <taxon>Shewanellaceae</taxon>
        <taxon>Shewanella</taxon>
    </lineage>
</organism>
<gene>
    <name evidence="3" type="ORF">KJI95_10355</name>
</gene>
<keyword evidence="1" id="KW-0802">TPR repeat</keyword>
<dbReference type="PROSITE" id="PS50005">
    <property type="entry name" value="TPR"/>
    <property type="match status" value="1"/>
</dbReference>
<dbReference type="Pfam" id="PF01973">
    <property type="entry name" value="MptE-like"/>
    <property type="match status" value="1"/>
</dbReference>
<sequence length="827" mass="93058">MSIETTVPAIFSVSQFGETYLPGVNRKLFESQPSTAIFSGEYSKLFALEHHLYVIVGMDSGLLANYVLEHPLPAGSRYLFVELDAVLAMMNIDIPDPIKGKVQVLSLTEFESQIEQAPFPVYFTKKATQIYKSQGAKFAHVADYVNLCSKVEKIVEQQIFKHSIGLTQKQFVSRQLENLPDNQIRAKVLKDSFSGKDCVILAGGPSLDEHLPWVIEHREHLVIIAVSRISRRLLTVGLIPDIVVSVDPQEVSYDVSKEMLKFPESVLFINCNHVEPRLLANWQGQSAFLGEQLPWQEPSHTSNIQSEGPTVTNSALHLAIKMGFCRIFLSGTDLCYASNGVTHAQGSHEASVGANMVVNGEWVDTYSGTKAETSIQMLHALQALEAEVKLLSAEQSVFNLSANAAKAEGISCINTADVHLKSIIKDKTATLTRLTAPLSREQKLKHLNDMTSQLKQASGQLEEVISLGKAALKCNASLKNAQKVSTHTDSYYRSLIGRIDDIEKQLNQKFVTMSQFIKFFGFAEFTDFLNPADSDEWQQNEMLAMTDAYYRAYVSSSEQLKSLIQQGLERLAFRKSELNPTANIRELLAGWDKFREWGRAVLWQKYHPTPAEFLSQFHAFSEKHHATIDAKPELAKRIEAINTLLTRVESKLLLLKSSRNQIGLTQMTAILKNKAQTDEQALRLYRLAQAFSYQLHGQPNKALESLLKLDEPLLTEREYKEIASLSLALKKPEITRLALEKLTGYSDQYLPLYANVLKIIGQYQQSADTYLKYLNRYPADVLTWIKFGEFMMEAGERDMAIMAFHQAEHAEPGNVVAKHYLAELYHR</sequence>